<reference evidence="1" key="1">
    <citation type="journal article" date="2014" name="Front. Microbiol.">
        <title>High frequency of phylogenetically diverse reductive dehalogenase-homologous genes in deep subseafloor sedimentary metagenomes.</title>
        <authorList>
            <person name="Kawai M."/>
            <person name="Futagami T."/>
            <person name="Toyoda A."/>
            <person name="Takaki Y."/>
            <person name="Nishi S."/>
            <person name="Hori S."/>
            <person name="Arai W."/>
            <person name="Tsubouchi T."/>
            <person name="Morono Y."/>
            <person name="Uchiyama I."/>
            <person name="Ito T."/>
            <person name="Fujiyama A."/>
            <person name="Inagaki F."/>
            <person name="Takami H."/>
        </authorList>
    </citation>
    <scope>NUCLEOTIDE SEQUENCE</scope>
    <source>
        <strain evidence="1">Expedition CK06-06</strain>
    </source>
</reference>
<evidence type="ECO:0008006" key="2">
    <source>
        <dbReference type="Google" id="ProtNLM"/>
    </source>
</evidence>
<dbReference type="PANTHER" id="PTHR35004:SF6">
    <property type="entry name" value="TRANSPOSASE"/>
    <property type="match status" value="1"/>
</dbReference>
<dbReference type="PANTHER" id="PTHR35004">
    <property type="entry name" value="TRANSPOSASE RV3428C-RELATED"/>
    <property type="match status" value="1"/>
</dbReference>
<comment type="caution">
    <text evidence="1">The sequence shown here is derived from an EMBL/GenBank/DDBJ whole genome shotgun (WGS) entry which is preliminary data.</text>
</comment>
<sequence length="130" mass="14958">MIDYELFCKIKKLYDQDGLSATQIAAELCLDARTAGKWVEEKHFHPRKQSLRPSKLDPFKDDIFRMLSAHQYTATQIFQSIKEQGFDGGYTIVNEHVQKVRPRRFPAFLKLAFAPGECAQIDWGSYGTVN</sequence>
<proteinExistence type="predicted"/>
<feature type="non-terminal residue" evidence="1">
    <location>
        <position position="130"/>
    </location>
</feature>
<organism evidence="1">
    <name type="scientific">marine sediment metagenome</name>
    <dbReference type="NCBI Taxonomy" id="412755"/>
    <lineage>
        <taxon>unclassified sequences</taxon>
        <taxon>metagenomes</taxon>
        <taxon>ecological metagenomes</taxon>
    </lineage>
</organism>
<evidence type="ECO:0000313" key="1">
    <source>
        <dbReference type="EMBL" id="GAH69754.1"/>
    </source>
</evidence>
<dbReference type="AlphaFoldDB" id="X1IUF9"/>
<accession>X1IUF9</accession>
<protein>
    <recommendedName>
        <fullName evidence="2">HTH IS21-type domain-containing protein</fullName>
    </recommendedName>
</protein>
<dbReference type="EMBL" id="BARU01034976">
    <property type="protein sequence ID" value="GAH69754.1"/>
    <property type="molecule type" value="Genomic_DNA"/>
</dbReference>
<gene>
    <name evidence="1" type="ORF">S03H2_54819</name>
</gene>
<name>X1IUF9_9ZZZZ</name>